<feature type="region of interest" description="Disordered" evidence="2">
    <location>
        <begin position="47"/>
        <end position="86"/>
    </location>
</feature>
<dbReference type="VEuPathDB" id="VectorBase:AEPI010677"/>
<dbReference type="PANTHER" id="PTHR31516">
    <property type="entry name" value="STABILIZER OF AXONEMAL MICROTUBULES 2"/>
    <property type="match status" value="1"/>
</dbReference>
<dbReference type="STRING" id="199890.A0A182PUP0"/>
<feature type="compositionally biased region" description="Low complexity" evidence="2">
    <location>
        <begin position="210"/>
        <end position="291"/>
    </location>
</feature>
<feature type="compositionally biased region" description="Low complexity" evidence="2">
    <location>
        <begin position="384"/>
        <end position="402"/>
    </location>
</feature>
<protein>
    <submittedName>
        <fullName evidence="3">Uncharacterized protein</fullName>
    </submittedName>
</protein>
<dbReference type="GO" id="GO:0005879">
    <property type="term" value="C:axonemal microtubule"/>
    <property type="evidence" value="ECO:0007669"/>
    <property type="project" value="TreeGrafter"/>
</dbReference>
<feature type="compositionally biased region" description="Basic and acidic residues" evidence="2">
    <location>
        <begin position="558"/>
        <end position="569"/>
    </location>
</feature>
<keyword evidence="4" id="KW-1185">Reference proteome</keyword>
<proteinExistence type="inferred from homology"/>
<evidence type="ECO:0000256" key="1">
    <source>
        <dbReference type="ARBA" id="ARBA00008738"/>
    </source>
</evidence>
<dbReference type="Proteomes" id="UP000075885">
    <property type="component" value="Unassembled WGS sequence"/>
</dbReference>
<feature type="compositionally biased region" description="Polar residues" evidence="2">
    <location>
        <begin position="309"/>
        <end position="334"/>
    </location>
</feature>
<dbReference type="InterPro" id="IPR033336">
    <property type="entry name" value="SAXO1/2"/>
</dbReference>
<dbReference type="GO" id="GO:0005814">
    <property type="term" value="C:centriole"/>
    <property type="evidence" value="ECO:0007669"/>
    <property type="project" value="TreeGrafter"/>
</dbReference>
<dbReference type="EnsemblMetazoa" id="AEPI010677-RA">
    <property type="protein sequence ID" value="AEPI010677-PA"/>
    <property type="gene ID" value="AEPI010677"/>
</dbReference>
<name>A0A182PUP0_9DIPT</name>
<dbReference type="PANTHER" id="PTHR31516:SF16">
    <property type="entry name" value="TITIN"/>
    <property type="match status" value="1"/>
</dbReference>
<feature type="region of interest" description="Disordered" evidence="2">
    <location>
        <begin position="545"/>
        <end position="598"/>
    </location>
</feature>
<feature type="compositionally biased region" description="Polar residues" evidence="2">
    <location>
        <begin position="358"/>
        <end position="383"/>
    </location>
</feature>
<feature type="compositionally biased region" description="Polar residues" evidence="2">
    <location>
        <begin position="292"/>
        <end position="301"/>
    </location>
</feature>
<sequence>MGLNNRDKQAKLKTQSLLDSERTGQQTVTTVTVDHGTVAMPLESLAVSSTTASNSSFRQSSSSSSSSKIQSSAVEQTVRKSSAGGRVSEVRELGGRKDGQQFSTVSSVRSEANKAKQIDNIIEEIHHIASDTIGSTALIGDAGRSEFGSGMKTQTRVLASGGGGSESARNKSYVSESVNMSSGGSTDASQQVISTIGPSKIEISKMALDSSVSSSSSSSSSKVIQSSAITKKEQSSSSSHSAMRSEQSVSESSAISSSQKSESKQSSQSSHMATTSSSSSSKSMSTAESKTGQSLSETFHSSVHGAAGSVQSSLSGVTGRQKDTLSSTVLQQQHLPDHSTYDQKSFQLVDADGKTRQQVDSQSYSMAQSQAPTTKTVTDAAGNQTTSTSSSYQAAQGYSTSSFQSSEGVDLKSSKDKAGTTKLLDVDGKTHQTVYDVTGNQTKTSSSSHQATQGYSSSTSSFQSSEAMNSKSSKTSTSTKSTQNVSSSSAAKDSTIIDSTTLDNYSVQLHDATSGQQSNNMLMKTESAHTVASLSSAHDSLASTIQSTQLITESASEAEQRRQHTESSKTFESSSHYAQMDEESRSRRKTSEYREQRESNTAILKRKIYDEHGRRLNLIDEKIVPKEIVTAELQDDVTNVTKTSFEAKLFNPKLKRWELVDQKTILEKDITTDIPVEIVQELEVERPELANITTTIQMTKVYDAKTKQWKTIDQKKHIDVLEKITFLEESSGRSELDESERTKNLKSMDMVDRVTIKEVSDLSEEKRNQLNKTTKRTGGQTTIQEQCICEICTCGRHNCYNCGGGATTTQSKSSKYTAMSNSENFYHQENFTSELTAQASSGRRGTWTIEDAEEHLNRRESYTIEQSSTEHKSNERRLTWTKEDFEQVDVTKLQAEHTRPKPIKHEDNLKPEGSFMVPERAQYTPGERVRPIKHDDNLRPEGEFSTPEKP</sequence>
<dbReference type="AlphaFoldDB" id="A0A182PUP0"/>
<feature type="compositionally biased region" description="Polar residues" evidence="2">
    <location>
        <begin position="438"/>
        <end position="455"/>
    </location>
</feature>
<feature type="compositionally biased region" description="Basic and acidic residues" evidence="2">
    <location>
        <begin position="582"/>
        <end position="598"/>
    </location>
</feature>
<feature type="compositionally biased region" description="Basic and acidic residues" evidence="2">
    <location>
        <begin position="1"/>
        <end position="10"/>
    </location>
</feature>
<feature type="region of interest" description="Disordered" evidence="2">
    <location>
        <begin position="1"/>
        <end position="25"/>
    </location>
</feature>
<evidence type="ECO:0000313" key="4">
    <source>
        <dbReference type="Proteomes" id="UP000075885"/>
    </source>
</evidence>
<accession>A0A182PUP0</accession>
<feature type="compositionally biased region" description="Polar residues" evidence="2">
    <location>
        <begin position="170"/>
        <end position="192"/>
    </location>
</feature>
<evidence type="ECO:0000313" key="3">
    <source>
        <dbReference type="EnsemblMetazoa" id="AEPI010677-PA"/>
    </source>
</evidence>
<feature type="region of interest" description="Disordered" evidence="2">
    <location>
        <begin position="894"/>
        <end position="950"/>
    </location>
</feature>
<feature type="compositionally biased region" description="Basic and acidic residues" evidence="2">
    <location>
        <begin position="894"/>
        <end position="910"/>
    </location>
</feature>
<feature type="compositionally biased region" description="Low complexity" evidence="2">
    <location>
        <begin position="47"/>
        <end position="72"/>
    </location>
</feature>
<reference evidence="3" key="2">
    <citation type="submission" date="2020-05" db="UniProtKB">
        <authorList>
            <consortium name="EnsemblMetazoa"/>
        </authorList>
    </citation>
    <scope>IDENTIFICATION</scope>
    <source>
        <strain evidence="3">Epiroticus2</strain>
    </source>
</reference>
<organism evidence="3 4">
    <name type="scientific">Anopheles epiroticus</name>
    <dbReference type="NCBI Taxonomy" id="199890"/>
    <lineage>
        <taxon>Eukaryota</taxon>
        <taxon>Metazoa</taxon>
        <taxon>Ecdysozoa</taxon>
        <taxon>Arthropoda</taxon>
        <taxon>Hexapoda</taxon>
        <taxon>Insecta</taxon>
        <taxon>Pterygota</taxon>
        <taxon>Neoptera</taxon>
        <taxon>Endopterygota</taxon>
        <taxon>Diptera</taxon>
        <taxon>Nematocera</taxon>
        <taxon>Culicoidea</taxon>
        <taxon>Culicidae</taxon>
        <taxon>Anophelinae</taxon>
        <taxon>Anopheles</taxon>
    </lineage>
</organism>
<feature type="region of interest" description="Disordered" evidence="2">
    <location>
        <begin position="210"/>
        <end position="416"/>
    </location>
</feature>
<feature type="region of interest" description="Disordered" evidence="2">
    <location>
        <begin position="155"/>
        <end position="192"/>
    </location>
</feature>
<comment type="similarity">
    <text evidence="1">Belongs to the FAM154 family.</text>
</comment>
<feature type="compositionally biased region" description="Basic and acidic residues" evidence="2">
    <location>
        <begin position="927"/>
        <end position="950"/>
    </location>
</feature>
<dbReference type="GO" id="GO:0036126">
    <property type="term" value="C:sperm flagellum"/>
    <property type="evidence" value="ECO:0007669"/>
    <property type="project" value="TreeGrafter"/>
</dbReference>
<feature type="compositionally biased region" description="Polar residues" evidence="2">
    <location>
        <begin position="545"/>
        <end position="557"/>
    </location>
</feature>
<evidence type="ECO:0000256" key="2">
    <source>
        <dbReference type="SAM" id="MobiDB-lite"/>
    </source>
</evidence>
<feature type="compositionally biased region" description="Low complexity" evidence="2">
    <location>
        <begin position="456"/>
        <end position="489"/>
    </location>
</feature>
<feature type="region of interest" description="Disordered" evidence="2">
    <location>
        <begin position="438"/>
        <end position="493"/>
    </location>
</feature>
<reference evidence="4" key="1">
    <citation type="submission" date="2013-03" db="EMBL/GenBank/DDBJ databases">
        <title>The Genome Sequence of Anopheles epiroticus epiroticus2.</title>
        <authorList>
            <consortium name="The Broad Institute Genomics Platform"/>
            <person name="Neafsey D.E."/>
            <person name="Howell P."/>
            <person name="Walker B."/>
            <person name="Young S.K."/>
            <person name="Zeng Q."/>
            <person name="Gargeya S."/>
            <person name="Fitzgerald M."/>
            <person name="Haas B."/>
            <person name="Abouelleil A."/>
            <person name="Allen A.W."/>
            <person name="Alvarado L."/>
            <person name="Arachchi H.M."/>
            <person name="Berlin A.M."/>
            <person name="Chapman S.B."/>
            <person name="Gainer-Dewar J."/>
            <person name="Goldberg J."/>
            <person name="Griggs A."/>
            <person name="Gujja S."/>
            <person name="Hansen M."/>
            <person name="Howarth C."/>
            <person name="Imamovic A."/>
            <person name="Ireland A."/>
            <person name="Larimer J."/>
            <person name="McCowan C."/>
            <person name="Murphy C."/>
            <person name="Pearson M."/>
            <person name="Poon T.W."/>
            <person name="Priest M."/>
            <person name="Roberts A."/>
            <person name="Saif S."/>
            <person name="Shea T."/>
            <person name="Sisk P."/>
            <person name="Sykes S."/>
            <person name="Wortman J."/>
            <person name="Nusbaum C."/>
            <person name="Birren B."/>
        </authorList>
    </citation>
    <scope>NUCLEOTIDE SEQUENCE [LARGE SCALE GENOMIC DNA]</scope>
    <source>
        <strain evidence="4">Epiroticus2</strain>
    </source>
</reference>
<dbReference type="GO" id="GO:0008017">
    <property type="term" value="F:microtubule binding"/>
    <property type="evidence" value="ECO:0007669"/>
    <property type="project" value="InterPro"/>
</dbReference>
<dbReference type="GO" id="GO:0036064">
    <property type="term" value="C:ciliary basal body"/>
    <property type="evidence" value="ECO:0007669"/>
    <property type="project" value="TreeGrafter"/>
</dbReference>